<evidence type="ECO:0000313" key="3">
    <source>
        <dbReference type="EMBL" id="APV34684.1"/>
    </source>
</evidence>
<dbReference type="STRING" id="487316.BEN76_01105"/>
<proteinExistence type="predicted"/>
<dbReference type="eggNOG" id="ENOG502ZF5Q">
    <property type="taxonomic scope" value="Bacteria"/>
</dbReference>
<feature type="chain" id="PRO_5013360703" evidence="2">
    <location>
        <begin position="23"/>
        <end position="215"/>
    </location>
</feature>
<evidence type="ECO:0000256" key="1">
    <source>
        <dbReference type="SAM" id="MobiDB-lite"/>
    </source>
</evidence>
<feature type="compositionally biased region" description="Low complexity" evidence="1">
    <location>
        <begin position="176"/>
        <end position="215"/>
    </location>
</feature>
<evidence type="ECO:0000256" key="2">
    <source>
        <dbReference type="SAM" id="SignalP"/>
    </source>
</evidence>
<sequence length="215" mass="23425">MRKSIVFSVILVGLTFLNSAHANDENIKLKKSCIRDYPQAAGQTDQALLSLYAQVCDKKNADRKNDLLAQAAMRFHQIGQNMNALYLVNQLKQQNVRGNLLTDVTFLSSVAIANTSLKEMRNTEMRFLTEDTTYPPAKELADAIKSAVPAPDTSNLKPITDESLRNKARAQRVAVTSSTKRSTKSTPKPKASSPAQAKAAAPASKSSASPFDSLK</sequence>
<feature type="signal peptide" evidence="2">
    <location>
        <begin position="1"/>
        <end position="22"/>
    </location>
</feature>
<dbReference type="RefSeq" id="WP_076031990.1">
    <property type="nucleotide sequence ID" value="NZ_CP016896.1"/>
</dbReference>
<evidence type="ECO:0000313" key="4">
    <source>
        <dbReference type="Proteomes" id="UP000185674"/>
    </source>
</evidence>
<dbReference type="AlphaFoldDB" id="A0A1P8EEQ6"/>
<dbReference type="KEGG" id="asol:BEN76_01105"/>
<keyword evidence="2" id="KW-0732">Signal</keyword>
<dbReference type="Proteomes" id="UP000185674">
    <property type="component" value="Chromosome"/>
</dbReference>
<name>A0A1P8EEQ6_9GAMM</name>
<feature type="region of interest" description="Disordered" evidence="1">
    <location>
        <begin position="148"/>
        <end position="215"/>
    </location>
</feature>
<organism evidence="3 4">
    <name type="scientific">Acinetobacter soli</name>
    <dbReference type="NCBI Taxonomy" id="487316"/>
    <lineage>
        <taxon>Bacteria</taxon>
        <taxon>Pseudomonadati</taxon>
        <taxon>Pseudomonadota</taxon>
        <taxon>Gammaproteobacteria</taxon>
        <taxon>Moraxellales</taxon>
        <taxon>Moraxellaceae</taxon>
        <taxon>Acinetobacter</taxon>
    </lineage>
</organism>
<reference evidence="3 4" key="1">
    <citation type="submission" date="2016-08" db="EMBL/GenBank/DDBJ databases">
        <title>Complete genome sequence of Acinetobacter baylyi strain GFJ2.</title>
        <authorList>
            <person name="Tabata M."/>
            <person name="Kuboki S."/>
            <person name="Gibu N."/>
            <person name="Kinouchi Y."/>
            <person name="Vangnai A."/>
            <person name="Kasai D."/>
            <person name="Fukuda M."/>
        </authorList>
    </citation>
    <scope>NUCLEOTIDE SEQUENCE [LARGE SCALE GENOMIC DNA]</scope>
    <source>
        <strain evidence="3 4">GFJ2</strain>
    </source>
</reference>
<protein>
    <submittedName>
        <fullName evidence="3">Uncharacterized protein</fullName>
    </submittedName>
</protein>
<gene>
    <name evidence="3" type="ORF">BEN76_01105</name>
</gene>
<dbReference type="EMBL" id="CP016896">
    <property type="protein sequence ID" value="APV34684.1"/>
    <property type="molecule type" value="Genomic_DNA"/>
</dbReference>
<accession>A0A1P8EEQ6</accession>